<dbReference type="SUPFAM" id="SSF47240">
    <property type="entry name" value="Ferritin-like"/>
    <property type="match status" value="1"/>
</dbReference>
<dbReference type="AlphaFoldDB" id="A0A0E2Z6P5"/>
<evidence type="ECO:0000313" key="1">
    <source>
        <dbReference type="EMBL" id="KFI19185.1"/>
    </source>
</evidence>
<dbReference type="EMBL" id="JPGN01000061">
    <property type="protein sequence ID" value="KFI19185.1"/>
    <property type="molecule type" value="Genomic_DNA"/>
</dbReference>
<dbReference type="HOGENOM" id="CLU_936367_0_0_6"/>
<evidence type="ECO:0000313" key="2">
    <source>
        <dbReference type="Proteomes" id="UP000028839"/>
    </source>
</evidence>
<proteinExistence type="predicted"/>
<name>A0A0E2Z6P5_9GAMM</name>
<dbReference type="Proteomes" id="UP000028839">
    <property type="component" value="Unassembled WGS sequence"/>
</dbReference>
<reference evidence="1 2" key="1">
    <citation type="submission" date="2014-07" db="EMBL/GenBank/DDBJ databases">
        <title>Comparative analysis of Nitrosococcus oceani genome inventories of strains from Pacific and Atlantic gyres.</title>
        <authorList>
            <person name="Lim C.K."/>
            <person name="Wang L."/>
            <person name="Sayavedra-Soto L.A."/>
            <person name="Klotz M.G."/>
        </authorList>
    </citation>
    <scope>NUCLEOTIDE SEQUENCE [LARGE SCALE GENOMIC DNA]</scope>
    <source>
        <strain evidence="1 2">C-27</strain>
    </source>
</reference>
<dbReference type="InterPro" id="IPR009078">
    <property type="entry name" value="Ferritin-like_SF"/>
</dbReference>
<gene>
    <name evidence="1" type="ORF">IB75_10220</name>
</gene>
<dbReference type="OrthoDB" id="5560932at2"/>
<organism evidence="1 2">
    <name type="scientific">Nitrosococcus oceani C-27</name>
    <dbReference type="NCBI Taxonomy" id="314279"/>
    <lineage>
        <taxon>Bacteria</taxon>
        <taxon>Pseudomonadati</taxon>
        <taxon>Pseudomonadota</taxon>
        <taxon>Gammaproteobacteria</taxon>
        <taxon>Chromatiales</taxon>
        <taxon>Chromatiaceae</taxon>
        <taxon>Nitrosococcus</taxon>
    </lineage>
</organism>
<protein>
    <recommendedName>
        <fullName evidence="3">Aminobenzoate oxygenase</fullName>
    </recommendedName>
</protein>
<accession>A0A0E2Z6P5</accession>
<comment type="caution">
    <text evidence="1">The sequence shown here is derived from an EMBL/GenBank/DDBJ whole genome shotgun (WGS) entry which is preliminary data.</text>
</comment>
<sequence>MVENKAYRSIFSPCSTQEQAANFDSYWIFSQRHAGELLEEDKDLTNKREKLNYFQNNPIRSRNPLPNPELFYRNHVKFKDDPQSIDRKTLLLTTIYKFARHEWVGISGAWDIIPSMAEAKTLTDKISRVHLAEEFCHVRFFHEMLKTFHLNKVEWLPLGPVKQKIYKIFPRLPGFLMDTPAFVTELMGMTFYQHLDKLFEEVFADEPEARQRLREILHEIMIDEMAHVGQRRNFIGPNGVRAAKLMLAPLYRAFFRDIPEAKYLFDIEKMIQDGLAFDYSSVSPSLLARSWVPSYCQV</sequence>
<evidence type="ECO:0008006" key="3">
    <source>
        <dbReference type="Google" id="ProtNLM"/>
    </source>
</evidence>